<keyword evidence="4" id="KW-0106">Calcium</keyword>
<keyword evidence="8" id="KW-1185">Reference proteome</keyword>
<dbReference type="PROSITE" id="PS00523">
    <property type="entry name" value="SULFATASE_1"/>
    <property type="match status" value="1"/>
</dbReference>
<keyword evidence="2" id="KW-0479">Metal-binding</keyword>
<organism evidence="7 8">
    <name type="scientific">Algoriphagus aquimarinus</name>
    <dbReference type="NCBI Taxonomy" id="237018"/>
    <lineage>
        <taxon>Bacteria</taxon>
        <taxon>Pseudomonadati</taxon>
        <taxon>Bacteroidota</taxon>
        <taxon>Cytophagia</taxon>
        <taxon>Cytophagales</taxon>
        <taxon>Cyclobacteriaceae</taxon>
        <taxon>Algoriphagus</taxon>
    </lineage>
</organism>
<comment type="similarity">
    <text evidence="1">Belongs to the sulfatase family.</text>
</comment>
<evidence type="ECO:0000256" key="5">
    <source>
        <dbReference type="SAM" id="SignalP"/>
    </source>
</evidence>
<dbReference type="InterPro" id="IPR050738">
    <property type="entry name" value="Sulfatase"/>
</dbReference>
<evidence type="ECO:0000256" key="2">
    <source>
        <dbReference type="ARBA" id="ARBA00022723"/>
    </source>
</evidence>
<protein>
    <submittedName>
        <fullName evidence="7">Arylsulfatase A</fullName>
    </submittedName>
</protein>
<dbReference type="InterPro" id="IPR000917">
    <property type="entry name" value="Sulfatase_N"/>
</dbReference>
<keyword evidence="5" id="KW-0732">Signal</keyword>
<accession>A0A1I0Z2L6</accession>
<evidence type="ECO:0000256" key="4">
    <source>
        <dbReference type="ARBA" id="ARBA00022837"/>
    </source>
</evidence>
<dbReference type="Pfam" id="PF00884">
    <property type="entry name" value="Sulfatase"/>
    <property type="match status" value="1"/>
</dbReference>
<dbReference type="Gene3D" id="3.30.1120.10">
    <property type="match status" value="1"/>
</dbReference>
<dbReference type="RefSeq" id="WP_092896527.1">
    <property type="nucleotide sequence ID" value="NZ_FOKK01000005.1"/>
</dbReference>
<evidence type="ECO:0000256" key="3">
    <source>
        <dbReference type="ARBA" id="ARBA00022801"/>
    </source>
</evidence>
<dbReference type="GO" id="GO:0046872">
    <property type="term" value="F:metal ion binding"/>
    <property type="evidence" value="ECO:0007669"/>
    <property type="project" value="UniProtKB-KW"/>
</dbReference>
<evidence type="ECO:0000313" key="8">
    <source>
        <dbReference type="Proteomes" id="UP000198790"/>
    </source>
</evidence>
<evidence type="ECO:0000259" key="6">
    <source>
        <dbReference type="Pfam" id="PF00884"/>
    </source>
</evidence>
<sequence>MKNLFPLCLIVFLAFRPLISSATINSVLNQNEPTHYNLVLIVADDLGYGDLGFTGSTQIKTPHIDKLAASGVTFTQGYVSSAVCSPSRAGFITGINQVEFGHDNNLGGVEPGFDPEYNGLPLTQQTIADHLNKLGYVNGLIGKWHLGKEPQFHPLKRGFDEFWGYTGGGHDYFEALPNGTGYKEPLESNFKTPAPITYITDDVGNESVDFITRHKDDPFFLFAAFNAPHTPMQALEEDLVLYQNIADKKRRTYAAMVHRLDLNVGKIMQSLEDQGLKENTLVVFISDNGGPTDSNASNNAPYRGQKGILLEGGIHVPFVMNLPSLLPKGLTYDEQVTSLDIVPTFLALAGDTETPMDMFTGVDLIPHLTEKTAPLANREMTWKFTISRAIREGDWKLVSIPDRLPLLYNLAEDPSEENDLALKNIDKTSYLLKKLGIWDVNLPHPVFLEGAVWKKRQLGLYDHNYQVTQPEVK</sequence>
<evidence type="ECO:0000313" key="7">
    <source>
        <dbReference type="EMBL" id="SFB18513.1"/>
    </source>
</evidence>
<reference evidence="7 8" key="1">
    <citation type="submission" date="2016-10" db="EMBL/GenBank/DDBJ databases">
        <authorList>
            <person name="de Groot N.N."/>
        </authorList>
    </citation>
    <scope>NUCLEOTIDE SEQUENCE [LARGE SCALE GENOMIC DNA]</scope>
    <source>
        <strain evidence="7 8">DSM 23399</strain>
    </source>
</reference>
<dbReference type="GO" id="GO:0004065">
    <property type="term" value="F:arylsulfatase activity"/>
    <property type="evidence" value="ECO:0007669"/>
    <property type="project" value="TreeGrafter"/>
</dbReference>
<dbReference type="PANTHER" id="PTHR42693:SF33">
    <property type="entry name" value="ARYLSULFATASE"/>
    <property type="match status" value="1"/>
</dbReference>
<proteinExistence type="inferred from homology"/>
<dbReference type="SUPFAM" id="SSF53649">
    <property type="entry name" value="Alkaline phosphatase-like"/>
    <property type="match status" value="1"/>
</dbReference>
<dbReference type="EMBL" id="FOKK01000005">
    <property type="protein sequence ID" value="SFB18513.1"/>
    <property type="molecule type" value="Genomic_DNA"/>
</dbReference>
<feature type="chain" id="PRO_5011549075" evidence="5">
    <location>
        <begin position="23"/>
        <end position="473"/>
    </location>
</feature>
<evidence type="ECO:0000256" key="1">
    <source>
        <dbReference type="ARBA" id="ARBA00008779"/>
    </source>
</evidence>
<dbReference type="Proteomes" id="UP000198790">
    <property type="component" value="Unassembled WGS sequence"/>
</dbReference>
<dbReference type="AlphaFoldDB" id="A0A1I0Z2L6"/>
<feature type="signal peptide" evidence="5">
    <location>
        <begin position="1"/>
        <end position="22"/>
    </location>
</feature>
<feature type="domain" description="Sulfatase N-terminal" evidence="6">
    <location>
        <begin position="37"/>
        <end position="350"/>
    </location>
</feature>
<dbReference type="Gene3D" id="3.40.720.10">
    <property type="entry name" value="Alkaline Phosphatase, subunit A"/>
    <property type="match status" value="1"/>
</dbReference>
<keyword evidence="3" id="KW-0378">Hydrolase</keyword>
<name>A0A1I0Z2L6_9BACT</name>
<dbReference type="InterPro" id="IPR024607">
    <property type="entry name" value="Sulfatase_CS"/>
</dbReference>
<gene>
    <name evidence="7" type="ORF">SAMN04489723_105152</name>
</gene>
<dbReference type="InterPro" id="IPR017850">
    <property type="entry name" value="Alkaline_phosphatase_core_sf"/>
</dbReference>
<dbReference type="PANTHER" id="PTHR42693">
    <property type="entry name" value="ARYLSULFATASE FAMILY MEMBER"/>
    <property type="match status" value="1"/>
</dbReference>
<dbReference type="OrthoDB" id="9764377at2"/>
<dbReference type="STRING" id="237018.SAMN04489723_105152"/>